<dbReference type="PANTHER" id="PTHR23272:SF166">
    <property type="entry name" value="ZINC FINGER BED DOMAIN-CONTAINING PROTEIN RICESLEEPER 2-LIKE ISOFORM X1"/>
    <property type="match status" value="1"/>
</dbReference>
<reference evidence="3" key="1">
    <citation type="submission" date="2020-09" db="EMBL/GenBank/DDBJ databases">
        <title>Genome-Enabled Discovery of Anthraquinone Biosynthesis in Senna tora.</title>
        <authorList>
            <person name="Kang S.-H."/>
            <person name="Pandey R.P."/>
            <person name="Lee C.-M."/>
            <person name="Sim J.-S."/>
            <person name="Jeong J.-T."/>
            <person name="Choi B.-S."/>
            <person name="Jung M."/>
            <person name="Ginzburg D."/>
            <person name="Zhao K."/>
            <person name="Won S.Y."/>
            <person name="Oh T.-J."/>
            <person name="Yu Y."/>
            <person name="Kim N.-H."/>
            <person name="Lee O.R."/>
            <person name="Lee T.-H."/>
            <person name="Bashyal P."/>
            <person name="Kim T.-S."/>
            <person name="Lee W.-H."/>
            <person name="Kawkins C."/>
            <person name="Kim C.-K."/>
            <person name="Kim J.S."/>
            <person name="Ahn B.O."/>
            <person name="Rhee S.Y."/>
            <person name="Sohng J.K."/>
        </authorList>
    </citation>
    <scope>NUCLEOTIDE SEQUENCE</scope>
    <source>
        <tissue evidence="3">Leaf</tissue>
    </source>
</reference>
<evidence type="ECO:0000259" key="1">
    <source>
        <dbReference type="Pfam" id="PF05699"/>
    </source>
</evidence>
<dbReference type="Proteomes" id="UP000634136">
    <property type="component" value="Unassembled WGS sequence"/>
</dbReference>
<protein>
    <submittedName>
        <fullName evidence="3">Zinc finger BED domain-containing protein RICESLEEPER 2-like</fullName>
    </submittedName>
</protein>
<dbReference type="Pfam" id="PF14372">
    <property type="entry name" value="hAT-like_RNase-H"/>
    <property type="match status" value="1"/>
</dbReference>
<name>A0A834WF07_9FABA</name>
<feature type="domain" description="hAT-like transposase RNase-H fold" evidence="2">
    <location>
        <begin position="187"/>
        <end position="286"/>
    </location>
</feature>
<dbReference type="OrthoDB" id="1397086at2759"/>
<dbReference type="GO" id="GO:0003677">
    <property type="term" value="F:DNA binding"/>
    <property type="evidence" value="ECO:0007669"/>
    <property type="project" value="InterPro"/>
</dbReference>
<dbReference type="Pfam" id="PF05699">
    <property type="entry name" value="Dimer_Tnp_hAT"/>
    <property type="match status" value="1"/>
</dbReference>
<sequence>MEPPHSGVELARKIFNFLKEWGIDRKIFSLTLDNASANDSMQSILKEHLSLQNSLLCRGEFFHVRCCAHILNLIVQEGLKVASGALNKIRESIKYVKASEARMVSFNECVAQVGGIDTGMGLRLDVSTRWNSTYVMLESAIKYRRAFGSLSLFDKNFKNCPSNEEWMRAEKMKDFLLPFNVFTNLFSGSSYPTSNMYFMQIWKIECLLIENLGVDDLVIQDMATRMKEKFDKYWSDYSVILAIAIVLDPRMKFDALKFCYSKLHPINWEQKLENIKTKLYTLFAQYETRDDGASSSSVAVPPTPLPSTTPLSSINSKDAYWDYIDYVCQTESPVGKSELDKYLEEPKLKPKFHEKLDVLGHWRDHQNEFPSLSKMACDILSIPITTVASESAFSIGSRVLSKYRCSLLPNNVQALICTRNWLHGYNFEDDGDDNDNSTSIELKNSKQDSNDWPSFSSLIYFIGSPTSSKGKRNREDT</sequence>
<proteinExistence type="predicted"/>
<dbReference type="PANTHER" id="PTHR23272">
    <property type="entry name" value="BED FINGER-RELATED"/>
    <property type="match status" value="1"/>
</dbReference>
<feature type="domain" description="HAT C-terminal dimerisation" evidence="1">
    <location>
        <begin position="338"/>
        <end position="422"/>
    </location>
</feature>
<dbReference type="AlphaFoldDB" id="A0A834WF07"/>
<keyword evidence="4" id="KW-1185">Reference proteome</keyword>
<evidence type="ECO:0000259" key="2">
    <source>
        <dbReference type="Pfam" id="PF14372"/>
    </source>
</evidence>
<gene>
    <name evidence="3" type="ORF">G2W53_026350</name>
</gene>
<dbReference type="InterPro" id="IPR025525">
    <property type="entry name" value="hAT-like_transposase_RNase-H"/>
</dbReference>
<dbReference type="InterPro" id="IPR012337">
    <property type="entry name" value="RNaseH-like_sf"/>
</dbReference>
<organism evidence="3 4">
    <name type="scientific">Senna tora</name>
    <dbReference type="NCBI Taxonomy" id="362788"/>
    <lineage>
        <taxon>Eukaryota</taxon>
        <taxon>Viridiplantae</taxon>
        <taxon>Streptophyta</taxon>
        <taxon>Embryophyta</taxon>
        <taxon>Tracheophyta</taxon>
        <taxon>Spermatophyta</taxon>
        <taxon>Magnoliopsida</taxon>
        <taxon>eudicotyledons</taxon>
        <taxon>Gunneridae</taxon>
        <taxon>Pentapetalae</taxon>
        <taxon>rosids</taxon>
        <taxon>fabids</taxon>
        <taxon>Fabales</taxon>
        <taxon>Fabaceae</taxon>
        <taxon>Caesalpinioideae</taxon>
        <taxon>Cassia clade</taxon>
        <taxon>Senna</taxon>
    </lineage>
</organism>
<accession>A0A834WF07</accession>
<dbReference type="SUPFAM" id="SSF53098">
    <property type="entry name" value="Ribonuclease H-like"/>
    <property type="match status" value="1"/>
</dbReference>
<dbReference type="EMBL" id="JAAIUW010000008">
    <property type="protein sequence ID" value="KAF7820895.1"/>
    <property type="molecule type" value="Genomic_DNA"/>
</dbReference>
<dbReference type="InterPro" id="IPR008906">
    <property type="entry name" value="HATC_C_dom"/>
</dbReference>
<evidence type="ECO:0000313" key="4">
    <source>
        <dbReference type="Proteomes" id="UP000634136"/>
    </source>
</evidence>
<comment type="caution">
    <text evidence="3">The sequence shown here is derived from an EMBL/GenBank/DDBJ whole genome shotgun (WGS) entry which is preliminary data.</text>
</comment>
<dbReference type="GO" id="GO:0046983">
    <property type="term" value="F:protein dimerization activity"/>
    <property type="evidence" value="ECO:0007669"/>
    <property type="project" value="InterPro"/>
</dbReference>
<evidence type="ECO:0000313" key="3">
    <source>
        <dbReference type="EMBL" id="KAF7820895.1"/>
    </source>
</evidence>